<evidence type="ECO:0000313" key="6">
    <source>
        <dbReference type="EMBL" id="GLY67303.1"/>
    </source>
</evidence>
<reference evidence="6" key="1">
    <citation type="submission" date="2023-03" db="EMBL/GenBank/DDBJ databases">
        <title>Amycolatopsis taiwanensis NBRC 103393.</title>
        <authorList>
            <person name="Ichikawa N."/>
            <person name="Sato H."/>
            <person name="Tonouchi N."/>
        </authorList>
    </citation>
    <scope>NUCLEOTIDE SEQUENCE</scope>
    <source>
        <strain evidence="6">NBRC 103393</strain>
    </source>
</reference>
<keyword evidence="1" id="KW-0540">Nuclease</keyword>
<keyword evidence="3" id="KW-0378">Hydrolase</keyword>
<dbReference type="InterPro" id="IPR002716">
    <property type="entry name" value="PIN_dom"/>
</dbReference>
<evidence type="ECO:0000256" key="4">
    <source>
        <dbReference type="ARBA" id="ARBA00022842"/>
    </source>
</evidence>
<keyword evidence="7" id="KW-1185">Reference proteome</keyword>
<keyword evidence="4" id="KW-0460">Magnesium</keyword>
<feature type="domain" description="PIN" evidence="5">
    <location>
        <begin position="20"/>
        <end position="75"/>
    </location>
</feature>
<dbReference type="Proteomes" id="UP001165136">
    <property type="component" value="Unassembled WGS sequence"/>
</dbReference>
<evidence type="ECO:0000259" key="5">
    <source>
        <dbReference type="Pfam" id="PF01850"/>
    </source>
</evidence>
<sequence length="90" mass="10069">MLWRRAGTRAEAAFHRDVARGLYELVSLGREGAARVAELVEKYSDLPLGTADAYVIATAEKYGAREVATLDRKHFSLVRPRHIEAFTLLP</sequence>
<dbReference type="Gene3D" id="3.40.50.1010">
    <property type="entry name" value="5'-nuclease"/>
    <property type="match status" value="1"/>
</dbReference>
<organism evidence="6 7">
    <name type="scientific">Amycolatopsis taiwanensis</name>
    <dbReference type="NCBI Taxonomy" id="342230"/>
    <lineage>
        <taxon>Bacteria</taxon>
        <taxon>Bacillati</taxon>
        <taxon>Actinomycetota</taxon>
        <taxon>Actinomycetes</taxon>
        <taxon>Pseudonocardiales</taxon>
        <taxon>Pseudonocardiaceae</taxon>
        <taxon>Amycolatopsis</taxon>
    </lineage>
</organism>
<accession>A0A9W6R2J5</accession>
<evidence type="ECO:0000256" key="3">
    <source>
        <dbReference type="ARBA" id="ARBA00022801"/>
    </source>
</evidence>
<dbReference type="SUPFAM" id="SSF88723">
    <property type="entry name" value="PIN domain-like"/>
    <property type="match status" value="1"/>
</dbReference>
<dbReference type="GO" id="GO:0004518">
    <property type="term" value="F:nuclease activity"/>
    <property type="evidence" value="ECO:0007669"/>
    <property type="project" value="UniProtKB-KW"/>
</dbReference>
<evidence type="ECO:0000256" key="2">
    <source>
        <dbReference type="ARBA" id="ARBA00022723"/>
    </source>
</evidence>
<keyword evidence="2" id="KW-0479">Metal-binding</keyword>
<proteinExistence type="predicted"/>
<evidence type="ECO:0000256" key="1">
    <source>
        <dbReference type="ARBA" id="ARBA00022722"/>
    </source>
</evidence>
<dbReference type="EMBL" id="BSTI01000008">
    <property type="protein sequence ID" value="GLY67303.1"/>
    <property type="molecule type" value="Genomic_DNA"/>
</dbReference>
<gene>
    <name evidence="6" type="ORF">Atai01_39220</name>
</gene>
<dbReference type="GO" id="GO:0046872">
    <property type="term" value="F:metal ion binding"/>
    <property type="evidence" value="ECO:0007669"/>
    <property type="project" value="UniProtKB-KW"/>
</dbReference>
<dbReference type="AlphaFoldDB" id="A0A9W6R2J5"/>
<dbReference type="GO" id="GO:0016787">
    <property type="term" value="F:hydrolase activity"/>
    <property type="evidence" value="ECO:0007669"/>
    <property type="project" value="UniProtKB-KW"/>
</dbReference>
<evidence type="ECO:0000313" key="7">
    <source>
        <dbReference type="Proteomes" id="UP001165136"/>
    </source>
</evidence>
<dbReference type="InterPro" id="IPR029060">
    <property type="entry name" value="PIN-like_dom_sf"/>
</dbReference>
<dbReference type="Pfam" id="PF01850">
    <property type="entry name" value="PIN"/>
    <property type="match status" value="1"/>
</dbReference>
<name>A0A9W6R2J5_9PSEU</name>
<protein>
    <recommendedName>
        <fullName evidence="5">PIN domain-containing protein</fullName>
    </recommendedName>
</protein>
<comment type="caution">
    <text evidence="6">The sequence shown here is derived from an EMBL/GenBank/DDBJ whole genome shotgun (WGS) entry which is preliminary data.</text>
</comment>